<feature type="domain" description="DBINO" evidence="1">
    <location>
        <begin position="67"/>
        <end position="191"/>
    </location>
</feature>
<protein>
    <recommendedName>
        <fullName evidence="1">DBINO domain-containing protein</fullName>
    </recommendedName>
</protein>
<dbReference type="Pfam" id="PF13892">
    <property type="entry name" value="DBINO"/>
    <property type="match status" value="1"/>
</dbReference>
<keyword evidence="3" id="KW-1185">Reference proteome</keyword>
<dbReference type="Proteomes" id="UP000583929">
    <property type="component" value="Unassembled WGS sequence"/>
</dbReference>
<organism evidence="2 3">
    <name type="scientific">Cannabis sativa</name>
    <name type="common">Hemp</name>
    <name type="synonym">Marijuana</name>
    <dbReference type="NCBI Taxonomy" id="3483"/>
    <lineage>
        <taxon>Eukaryota</taxon>
        <taxon>Viridiplantae</taxon>
        <taxon>Streptophyta</taxon>
        <taxon>Embryophyta</taxon>
        <taxon>Tracheophyta</taxon>
        <taxon>Spermatophyta</taxon>
        <taxon>Magnoliopsida</taxon>
        <taxon>eudicotyledons</taxon>
        <taxon>Gunneridae</taxon>
        <taxon>Pentapetalae</taxon>
        <taxon>rosids</taxon>
        <taxon>fabids</taxon>
        <taxon>Rosales</taxon>
        <taxon>Cannabaceae</taxon>
        <taxon>Cannabis</taxon>
    </lineage>
</organism>
<name>A0A7J6E8V2_CANSA</name>
<evidence type="ECO:0000313" key="3">
    <source>
        <dbReference type="Proteomes" id="UP000583929"/>
    </source>
</evidence>
<evidence type="ECO:0000313" key="2">
    <source>
        <dbReference type="EMBL" id="KAF4354772.1"/>
    </source>
</evidence>
<gene>
    <name evidence="2" type="ORF">G4B88_016270</name>
</gene>
<reference evidence="2 3" key="1">
    <citation type="journal article" date="2020" name="bioRxiv">
        <title>Sequence and annotation of 42 cannabis genomes reveals extensive copy number variation in cannabinoid synthesis and pathogen resistance genes.</title>
        <authorList>
            <person name="Mckernan K.J."/>
            <person name="Helbert Y."/>
            <person name="Kane L.T."/>
            <person name="Ebling H."/>
            <person name="Zhang L."/>
            <person name="Liu B."/>
            <person name="Eaton Z."/>
            <person name="Mclaughlin S."/>
            <person name="Kingan S."/>
            <person name="Baybayan P."/>
            <person name="Concepcion G."/>
            <person name="Jordan M."/>
            <person name="Riva A."/>
            <person name="Barbazuk W."/>
            <person name="Harkins T."/>
        </authorList>
    </citation>
    <scope>NUCLEOTIDE SEQUENCE [LARGE SCALE GENOMIC DNA]</scope>
    <source>
        <strain evidence="3">cv. Jamaican Lion 4</strain>
        <tissue evidence="2">Leaf</tissue>
    </source>
</reference>
<dbReference type="AlphaFoldDB" id="A0A7J6E8V2"/>
<accession>A0A7J6E8V2</accession>
<dbReference type="InterPro" id="IPR020838">
    <property type="entry name" value="DBINO"/>
</dbReference>
<dbReference type="EMBL" id="JAATIQ010000470">
    <property type="protein sequence ID" value="KAF4354772.1"/>
    <property type="molecule type" value="Genomic_DNA"/>
</dbReference>
<proteinExistence type="predicted"/>
<comment type="caution">
    <text evidence="2">The sequence shown here is derived from an EMBL/GenBank/DDBJ whole genome shotgun (WGS) entry which is preliminary data.</text>
</comment>
<dbReference type="PROSITE" id="PS51413">
    <property type="entry name" value="DBINO"/>
    <property type="match status" value="1"/>
</dbReference>
<sequence length="191" mass="21808">MILDCLRRTISLHSKLKSLAASNSSQNFSLKVPDAYSPIPEGAAGSIKRSILSEGGVLQVYYVEVLEKGESYERSLLKKLKVKKDPSVIEGEEMEKIAKVWVNIVKLKVNRSLKLMRDAPIRTRKIARDMLLFFKRVDKEMSELRKKEEREAAEALRRDHFMQNKSSTQASEATLVDEEITEQEEHIMSAV</sequence>
<evidence type="ECO:0000259" key="1">
    <source>
        <dbReference type="PROSITE" id="PS51413"/>
    </source>
</evidence>
<dbReference type="GO" id="GO:0003677">
    <property type="term" value="F:DNA binding"/>
    <property type="evidence" value="ECO:0007669"/>
    <property type="project" value="InterPro"/>
</dbReference>